<feature type="transmembrane region" description="Helical" evidence="1">
    <location>
        <begin position="256"/>
        <end position="276"/>
    </location>
</feature>
<keyword evidence="1" id="KW-0472">Membrane</keyword>
<keyword evidence="1" id="KW-0812">Transmembrane</keyword>
<evidence type="ECO:0000256" key="1">
    <source>
        <dbReference type="SAM" id="Phobius"/>
    </source>
</evidence>
<protein>
    <submittedName>
        <fullName evidence="4">MSP domain-containing protein</fullName>
    </submittedName>
</protein>
<keyword evidence="3" id="KW-1185">Reference proteome</keyword>
<reference evidence="4" key="1">
    <citation type="submission" date="2017-02" db="UniProtKB">
        <authorList>
            <consortium name="WormBaseParasite"/>
        </authorList>
    </citation>
    <scope>IDENTIFICATION</scope>
</reference>
<evidence type="ECO:0000313" key="3">
    <source>
        <dbReference type="Proteomes" id="UP000274131"/>
    </source>
</evidence>
<sequence length="278" mass="30664">MNVAGEGILSQEKYDVVVKGVGIIPFYDYCRRMRDDVAKGVLVKPRAISVSVAEPQTFVQKLTFYNLNSCRIKYKVSLQVNGIRKYGLSRTRGSLGPRCCIDINLRYIPTDTDFETAVTDLVCFDFAVDSDAVTERFRYCGREITLVHIVPSKINVCNGYIESASGVSFAKPSRASANSHKTSRINKLSPLQTGTSRYIGFAFAGICAIVLTLPLKLRGNLESQSDDAAFCSANNSDNHVVPALLSGTTWLSVPCYYQNIAAYFLGIITVLVFMGFDR</sequence>
<dbReference type="AlphaFoldDB" id="A0A0N4V252"/>
<name>A0A0N4V252_ENTVE</name>
<dbReference type="EMBL" id="UXUI01007681">
    <property type="protein sequence ID" value="VDD88630.1"/>
    <property type="molecule type" value="Genomic_DNA"/>
</dbReference>
<accession>A0A0N4V252</accession>
<evidence type="ECO:0000313" key="4">
    <source>
        <dbReference type="WBParaSite" id="EVEC_0000406401-mRNA-1"/>
    </source>
</evidence>
<keyword evidence="1" id="KW-1133">Transmembrane helix</keyword>
<organism evidence="4">
    <name type="scientific">Enterobius vermicularis</name>
    <name type="common">Human pinworm</name>
    <dbReference type="NCBI Taxonomy" id="51028"/>
    <lineage>
        <taxon>Eukaryota</taxon>
        <taxon>Metazoa</taxon>
        <taxon>Ecdysozoa</taxon>
        <taxon>Nematoda</taxon>
        <taxon>Chromadorea</taxon>
        <taxon>Rhabditida</taxon>
        <taxon>Spirurina</taxon>
        <taxon>Oxyuridomorpha</taxon>
        <taxon>Oxyuroidea</taxon>
        <taxon>Oxyuridae</taxon>
        <taxon>Enterobius</taxon>
    </lineage>
</organism>
<feature type="transmembrane region" description="Helical" evidence="1">
    <location>
        <begin position="198"/>
        <end position="217"/>
    </location>
</feature>
<dbReference type="Proteomes" id="UP000274131">
    <property type="component" value="Unassembled WGS sequence"/>
</dbReference>
<evidence type="ECO:0000313" key="2">
    <source>
        <dbReference type="EMBL" id="VDD88630.1"/>
    </source>
</evidence>
<dbReference type="WBParaSite" id="EVEC_0000406401-mRNA-1">
    <property type="protein sequence ID" value="EVEC_0000406401-mRNA-1"/>
    <property type="gene ID" value="EVEC_0000406401"/>
</dbReference>
<gene>
    <name evidence="2" type="ORF">EVEC_LOCUS3772</name>
</gene>
<reference evidence="2 3" key="2">
    <citation type="submission" date="2018-10" db="EMBL/GenBank/DDBJ databases">
        <authorList>
            <consortium name="Pathogen Informatics"/>
        </authorList>
    </citation>
    <scope>NUCLEOTIDE SEQUENCE [LARGE SCALE GENOMIC DNA]</scope>
</reference>
<proteinExistence type="predicted"/>